<dbReference type="GO" id="GO:0000976">
    <property type="term" value="F:transcription cis-regulatory region binding"/>
    <property type="evidence" value="ECO:0007669"/>
    <property type="project" value="TreeGrafter"/>
</dbReference>
<dbReference type="InterPro" id="IPR000847">
    <property type="entry name" value="LysR_HTH_N"/>
</dbReference>
<dbReference type="CDD" id="cd05466">
    <property type="entry name" value="PBP2_LTTR_substrate"/>
    <property type="match status" value="1"/>
</dbReference>
<gene>
    <name evidence="6" type="ORF">BVG16_05135</name>
</gene>
<keyword evidence="4" id="KW-0804">Transcription</keyword>
<comment type="caution">
    <text evidence="6">The sequence shown here is derived from an EMBL/GenBank/DDBJ whole genome shotgun (WGS) entry which is preliminary data.</text>
</comment>
<sequence length="302" mass="34130">MDLTYFQTFREVAKQQSFTRAAEQLGYAQSSVTMQIQKLEREYGVPLLERAGRQMRLTPPGEELLKYAVPMLDLFAESKEKIAQQLGGSLTIGTTDSVAAYVLPSYLQQLRQFIPGLTIQMYPEVEEVLLNNVSEGVFDVGVLLDRLPASTLLRCQVIREESLVLIAPPDHPWTGQASIRIEDLEGCEFIVTEESCAYRTLFENLLKENGVSFRIGFELGSLEAIKHCVMNGLGLAYMPRIAVEDEINRGALAALPFEHPELKMYLQYVVHPKKWVSFALQSFIELIHPDLFKIQKSDNAKK</sequence>
<reference evidence="6 7" key="1">
    <citation type="submission" date="2017-01" db="EMBL/GenBank/DDBJ databases">
        <title>Genome analysis of Paenibacillus selenitrireducens ES3-24.</title>
        <authorList>
            <person name="Xu D."/>
            <person name="Yao R."/>
            <person name="Zheng S."/>
        </authorList>
    </citation>
    <scope>NUCLEOTIDE SEQUENCE [LARGE SCALE GENOMIC DNA]</scope>
    <source>
        <strain evidence="6 7">ES3-24</strain>
    </source>
</reference>
<dbReference type="PANTHER" id="PTHR30126">
    <property type="entry name" value="HTH-TYPE TRANSCRIPTIONAL REGULATOR"/>
    <property type="match status" value="1"/>
</dbReference>
<dbReference type="Pfam" id="PF03466">
    <property type="entry name" value="LysR_substrate"/>
    <property type="match status" value="1"/>
</dbReference>
<evidence type="ECO:0000313" key="7">
    <source>
        <dbReference type="Proteomes" id="UP000190188"/>
    </source>
</evidence>
<dbReference type="PANTHER" id="PTHR30126:SF40">
    <property type="entry name" value="HTH-TYPE TRANSCRIPTIONAL REGULATOR GLTR"/>
    <property type="match status" value="1"/>
</dbReference>
<dbReference type="RefSeq" id="WP_078497479.1">
    <property type="nucleotide sequence ID" value="NZ_MSZX01000002.1"/>
</dbReference>
<evidence type="ECO:0000256" key="4">
    <source>
        <dbReference type="ARBA" id="ARBA00023163"/>
    </source>
</evidence>
<dbReference type="AlphaFoldDB" id="A0A1T2XJR5"/>
<dbReference type="FunFam" id="1.10.10.10:FF:000001">
    <property type="entry name" value="LysR family transcriptional regulator"/>
    <property type="match status" value="1"/>
</dbReference>
<dbReference type="Proteomes" id="UP000190188">
    <property type="component" value="Unassembled WGS sequence"/>
</dbReference>
<dbReference type="SUPFAM" id="SSF46785">
    <property type="entry name" value="Winged helix' DNA-binding domain"/>
    <property type="match status" value="1"/>
</dbReference>
<dbReference type="Gene3D" id="1.10.10.10">
    <property type="entry name" value="Winged helix-like DNA-binding domain superfamily/Winged helix DNA-binding domain"/>
    <property type="match status" value="1"/>
</dbReference>
<dbReference type="InterPro" id="IPR036388">
    <property type="entry name" value="WH-like_DNA-bd_sf"/>
</dbReference>
<evidence type="ECO:0000259" key="5">
    <source>
        <dbReference type="PROSITE" id="PS50931"/>
    </source>
</evidence>
<keyword evidence="3" id="KW-0238">DNA-binding</keyword>
<evidence type="ECO:0000256" key="1">
    <source>
        <dbReference type="ARBA" id="ARBA00009437"/>
    </source>
</evidence>
<dbReference type="SUPFAM" id="SSF53850">
    <property type="entry name" value="Periplasmic binding protein-like II"/>
    <property type="match status" value="1"/>
</dbReference>
<dbReference type="InterPro" id="IPR036390">
    <property type="entry name" value="WH_DNA-bd_sf"/>
</dbReference>
<dbReference type="Gene3D" id="3.40.190.290">
    <property type="match status" value="1"/>
</dbReference>
<dbReference type="InterPro" id="IPR005119">
    <property type="entry name" value="LysR_subst-bd"/>
</dbReference>
<evidence type="ECO:0000256" key="2">
    <source>
        <dbReference type="ARBA" id="ARBA00023015"/>
    </source>
</evidence>
<dbReference type="STRING" id="1324314.BVG16_05135"/>
<feature type="domain" description="HTH lysR-type" evidence="5">
    <location>
        <begin position="1"/>
        <end position="58"/>
    </location>
</feature>
<dbReference type="EMBL" id="MSZX01000002">
    <property type="protein sequence ID" value="OPA80131.1"/>
    <property type="molecule type" value="Genomic_DNA"/>
</dbReference>
<dbReference type="PRINTS" id="PR00039">
    <property type="entry name" value="HTHLYSR"/>
</dbReference>
<name>A0A1T2XJR5_9BACL</name>
<comment type="similarity">
    <text evidence="1">Belongs to the LysR transcriptional regulatory family.</text>
</comment>
<dbReference type="GO" id="GO:0003700">
    <property type="term" value="F:DNA-binding transcription factor activity"/>
    <property type="evidence" value="ECO:0007669"/>
    <property type="project" value="InterPro"/>
</dbReference>
<organism evidence="6 7">
    <name type="scientific">Paenibacillus selenitireducens</name>
    <dbReference type="NCBI Taxonomy" id="1324314"/>
    <lineage>
        <taxon>Bacteria</taxon>
        <taxon>Bacillati</taxon>
        <taxon>Bacillota</taxon>
        <taxon>Bacilli</taxon>
        <taxon>Bacillales</taxon>
        <taxon>Paenibacillaceae</taxon>
        <taxon>Paenibacillus</taxon>
    </lineage>
</organism>
<evidence type="ECO:0000256" key="3">
    <source>
        <dbReference type="ARBA" id="ARBA00023125"/>
    </source>
</evidence>
<accession>A0A1T2XJR5</accession>
<evidence type="ECO:0000313" key="6">
    <source>
        <dbReference type="EMBL" id="OPA80131.1"/>
    </source>
</evidence>
<keyword evidence="7" id="KW-1185">Reference proteome</keyword>
<dbReference type="Pfam" id="PF00126">
    <property type="entry name" value="HTH_1"/>
    <property type="match status" value="1"/>
</dbReference>
<dbReference type="PROSITE" id="PS50931">
    <property type="entry name" value="HTH_LYSR"/>
    <property type="match status" value="1"/>
</dbReference>
<keyword evidence="2" id="KW-0805">Transcription regulation</keyword>
<proteinExistence type="inferred from homology"/>
<dbReference type="OrthoDB" id="9803735at2"/>
<protein>
    <submittedName>
        <fullName evidence="6">LysR family transcriptional regulator</fullName>
    </submittedName>
</protein>